<dbReference type="AlphaFoldDB" id="A0A0R1VFP1"/>
<name>A0A0R1VFP1_9LACO</name>
<protein>
    <recommendedName>
        <fullName evidence="3">Addiction module toxin RelE</fullName>
    </recommendedName>
</protein>
<proteinExistence type="predicted"/>
<evidence type="ECO:0000313" key="1">
    <source>
        <dbReference type="EMBL" id="KRM04189.1"/>
    </source>
</evidence>
<dbReference type="PATRIC" id="fig|1423767.3.peg.968"/>
<sequence>MMLKLSFDKAGCKSFFKKHPQNKKVVQTKISSAIEKEVQTGMSKVKLATRKKLNNLPCYEMRLNLGKAGSVRIAFTVYDNQATLYYLTTTLQKSEFSKELDKALRGIL</sequence>
<dbReference type="EMBL" id="AZFU01000022">
    <property type="protein sequence ID" value="KRM04189.1"/>
    <property type="molecule type" value="Genomic_DNA"/>
</dbReference>
<evidence type="ECO:0008006" key="3">
    <source>
        <dbReference type="Google" id="ProtNLM"/>
    </source>
</evidence>
<dbReference type="eggNOG" id="ENOG502ZCZ3">
    <property type="taxonomic scope" value="Bacteria"/>
</dbReference>
<comment type="caution">
    <text evidence="1">The sequence shown here is derived from an EMBL/GenBank/DDBJ whole genome shotgun (WGS) entry which is preliminary data.</text>
</comment>
<organism evidence="1 2">
    <name type="scientific">Lactobacillus kitasatonis DSM 16761 = JCM 1039</name>
    <dbReference type="NCBI Taxonomy" id="1423767"/>
    <lineage>
        <taxon>Bacteria</taxon>
        <taxon>Bacillati</taxon>
        <taxon>Bacillota</taxon>
        <taxon>Bacilli</taxon>
        <taxon>Lactobacillales</taxon>
        <taxon>Lactobacillaceae</taxon>
        <taxon>Lactobacillus</taxon>
    </lineage>
</organism>
<accession>A0A0R1VFP1</accession>
<gene>
    <name evidence="1" type="ORF">FC59_GL000936</name>
</gene>
<evidence type="ECO:0000313" key="2">
    <source>
        <dbReference type="Proteomes" id="UP000051307"/>
    </source>
</evidence>
<reference evidence="1 2" key="1">
    <citation type="journal article" date="2015" name="Genome Announc.">
        <title>Expanding the biotechnology potential of lactobacilli through comparative genomics of 213 strains and associated genera.</title>
        <authorList>
            <person name="Sun Z."/>
            <person name="Harris H.M."/>
            <person name="McCann A."/>
            <person name="Guo C."/>
            <person name="Argimon S."/>
            <person name="Zhang W."/>
            <person name="Yang X."/>
            <person name="Jeffery I.B."/>
            <person name="Cooney J.C."/>
            <person name="Kagawa T.F."/>
            <person name="Liu W."/>
            <person name="Song Y."/>
            <person name="Salvetti E."/>
            <person name="Wrobel A."/>
            <person name="Rasinkangas P."/>
            <person name="Parkhill J."/>
            <person name="Rea M.C."/>
            <person name="O'Sullivan O."/>
            <person name="Ritari J."/>
            <person name="Douillard F.P."/>
            <person name="Paul Ross R."/>
            <person name="Yang R."/>
            <person name="Briner A.E."/>
            <person name="Felis G.E."/>
            <person name="de Vos W.M."/>
            <person name="Barrangou R."/>
            <person name="Klaenhammer T.R."/>
            <person name="Caufield P.W."/>
            <person name="Cui Y."/>
            <person name="Zhang H."/>
            <person name="O'Toole P.W."/>
        </authorList>
    </citation>
    <scope>NUCLEOTIDE SEQUENCE [LARGE SCALE GENOMIC DNA]</scope>
    <source>
        <strain evidence="1 2">DSM 16761</strain>
    </source>
</reference>
<dbReference type="Proteomes" id="UP000051307">
    <property type="component" value="Unassembled WGS sequence"/>
</dbReference>